<feature type="domain" description="Peptidase A1" evidence="8">
    <location>
        <begin position="79"/>
        <end position="429"/>
    </location>
</feature>
<evidence type="ECO:0000313" key="9">
    <source>
        <dbReference type="EnsemblPlants" id="LPERR12G03120.1"/>
    </source>
</evidence>
<feature type="active site" evidence="6">
    <location>
        <position position="97"/>
    </location>
</feature>
<evidence type="ECO:0000256" key="3">
    <source>
        <dbReference type="ARBA" id="ARBA00022750"/>
    </source>
</evidence>
<feature type="active site" evidence="6">
    <location>
        <position position="310"/>
    </location>
</feature>
<dbReference type="Gene3D" id="2.40.70.10">
    <property type="entry name" value="Acid Proteases"/>
    <property type="match status" value="2"/>
</dbReference>
<dbReference type="FunFam" id="2.40.70.10:FF:000077">
    <property type="entry name" value="Aspartic proteinase nepenthesin-2"/>
    <property type="match status" value="1"/>
</dbReference>
<evidence type="ECO:0000256" key="7">
    <source>
        <dbReference type="SAM" id="SignalP"/>
    </source>
</evidence>
<protein>
    <recommendedName>
        <fullName evidence="8">Peptidase A1 domain-containing protein</fullName>
    </recommendedName>
</protein>
<dbReference type="eggNOG" id="KOG1339">
    <property type="taxonomic scope" value="Eukaryota"/>
</dbReference>
<dbReference type="SUPFAM" id="SSF50630">
    <property type="entry name" value="Acid proteases"/>
    <property type="match status" value="1"/>
</dbReference>
<dbReference type="STRING" id="77586.A0A0D9XX06"/>
<organism evidence="9 10">
    <name type="scientific">Leersia perrieri</name>
    <dbReference type="NCBI Taxonomy" id="77586"/>
    <lineage>
        <taxon>Eukaryota</taxon>
        <taxon>Viridiplantae</taxon>
        <taxon>Streptophyta</taxon>
        <taxon>Embryophyta</taxon>
        <taxon>Tracheophyta</taxon>
        <taxon>Spermatophyta</taxon>
        <taxon>Magnoliopsida</taxon>
        <taxon>Liliopsida</taxon>
        <taxon>Poales</taxon>
        <taxon>Poaceae</taxon>
        <taxon>BOP clade</taxon>
        <taxon>Oryzoideae</taxon>
        <taxon>Oryzeae</taxon>
        <taxon>Oryzinae</taxon>
        <taxon>Leersia</taxon>
    </lineage>
</organism>
<evidence type="ECO:0000259" key="8">
    <source>
        <dbReference type="PROSITE" id="PS51767"/>
    </source>
</evidence>
<proteinExistence type="inferred from homology"/>
<feature type="signal peptide" evidence="7">
    <location>
        <begin position="1"/>
        <end position="21"/>
    </location>
</feature>
<dbReference type="InterPro" id="IPR021109">
    <property type="entry name" value="Peptidase_aspartic_dom_sf"/>
</dbReference>
<evidence type="ECO:0000256" key="6">
    <source>
        <dbReference type="PIRSR" id="PIRSR601461-1"/>
    </source>
</evidence>
<dbReference type="HOGENOM" id="CLU_005738_5_2_1"/>
<dbReference type="AlphaFoldDB" id="A0A0D9XX06"/>
<evidence type="ECO:0000313" key="10">
    <source>
        <dbReference type="Proteomes" id="UP000032180"/>
    </source>
</evidence>
<dbReference type="Proteomes" id="UP000032180">
    <property type="component" value="Chromosome 12"/>
</dbReference>
<dbReference type="CDD" id="cd05476">
    <property type="entry name" value="pepsin_A_like_plant"/>
    <property type="match status" value="1"/>
</dbReference>
<reference evidence="9" key="3">
    <citation type="submission" date="2015-04" db="UniProtKB">
        <authorList>
            <consortium name="EnsemblPlants"/>
        </authorList>
    </citation>
    <scope>IDENTIFICATION</scope>
</reference>
<dbReference type="InterPro" id="IPR032799">
    <property type="entry name" value="TAXi_C"/>
</dbReference>
<evidence type="ECO:0000256" key="5">
    <source>
        <dbReference type="ARBA" id="ARBA00023180"/>
    </source>
</evidence>
<dbReference type="PANTHER" id="PTHR47967:SF57">
    <property type="entry name" value="PEPTIDASE A1 DOMAIN-CONTAINING PROTEIN"/>
    <property type="match status" value="1"/>
</dbReference>
<keyword evidence="2" id="KW-0645">Protease</keyword>
<dbReference type="PRINTS" id="PR00792">
    <property type="entry name" value="PEPSIN"/>
</dbReference>
<keyword evidence="7" id="KW-0732">Signal</keyword>
<dbReference type="Pfam" id="PF14543">
    <property type="entry name" value="TAXi_N"/>
    <property type="match status" value="1"/>
</dbReference>
<keyword evidence="5" id="KW-0325">Glycoprotein</keyword>
<keyword evidence="3" id="KW-0064">Aspartyl protease</keyword>
<dbReference type="InterPro" id="IPR051708">
    <property type="entry name" value="Plant_Aspart_Prot_A1"/>
</dbReference>
<dbReference type="Gramene" id="LPERR12G03120.1">
    <property type="protein sequence ID" value="LPERR12G03120.1"/>
    <property type="gene ID" value="LPERR12G03120"/>
</dbReference>
<feature type="chain" id="PRO_5002350423" description="Peptidase A1 domain-containing protein" evidence="7">
    <location>
        <begin position="22"/>
        <end position="433"/>
    </location>
</feature>
<keyword evidence="10" id="KW-1185">Reference proteome</keyword>
<dbReference type="InterPro" id="IPR033121">
    <property type="entry name" value="PEPTIDASE_A1"/>
</dbReference>
<sequence length="433" mass="47834">MELFLSGMVIALCCTIRLCTSTNSPVSSSTNGTGLNTNGAITFPVFHINNSLISTMIQPEGMPADSTVIGDDSMRKNKYFMGISLGTPPVFNLVAIDTGSTLSWVQCENCQIKCYHQAAEAGQIFNPYNSSTYSKLGCSTEACHDVHMDLSVEYGCVEENDACIYSLRYGSGEYSVGYLGKDRLTLATTTTTSSISSSIDNFIFGCGQDNFYSGSNAGIVGFGTKSYSFFNQVSQLTDYTAFSYCFPRNHENKGSLTIGPYARDINIMWTKLIYYDHRPAYAIQQLDMMVNGIRLEIDPYIYTSQMTIVDSGTTDTYILSSVFDALDKAMTKEMQAKGYARGWEERKICFISNSGSANWNDFPTVEMKLIRSTLKLPVENAFYESSNNVICSTFLPDDAGVRGVQMLGNRAVRSFKLVFDIQAMNFGFKARAC</sequence>
<accession>A0A0D9XX06</accession>
<dbReference type="FunFam" id="2.40.70.10:FF:000125">
    <property type="entry name" value="Eukaryotic aspartyl protease family protein, expressed"/>
    <property type="match status" value="1"/>
</dbReference>
<name>A0A0D9XX06_9ORYZ</name>
<dbReference type="PROSITE" id="PS51767">
    <property type="entry name" value="PEPTIDASE_A1"/>
    <property type="match status" value="1"/>
</dbReference>
<dbReference type="InterPro" id="IPR034161">
    <property type="entry name" value="Pepsin-like_plant"/>
</dbReference>
<evidence type="ECO:0000256" key="4">
    <source>
        <dbReference type="ARBA" id="ARBA00022801"/>
    </source>
</evidence>
<evidence type="ECO:0000256" key="1">
    <source>
        <dbReference type="ARBA" id="ARBA00007447"/>
    </source>
</evidence>
<dbReference type="Pfam" id="PF14541">
    <property type="entry name" value="TAXi_C"/>
    <property type="match status" value="1"/>
</dbReference>
<dbReference type="GO" id="GO:0006508">
    <property type="term" value="P:proteolysis"/>
    <property type="evidence" value="ECO:0007669"/>
    <property type="project" value="UniProtKB-KW"/>
</dbReference>
<dbReference type="PANTHER" id="PTHR47967">
    <property type="entry name" value="OS07G0603500 PROTEIN-RELATED"/>
    <property type="match status" value="1"/>
</dbReference>
<reference evidence="9 10" key="1">
    <citation type="submission" date="2012-08" db="EMBL/GenBank/DDBJ databases">
        <title>Oryza genome evolution.</title>
        <authorList>
            <person name="Wing R.A."/>
        </authorList>
    </citation>
    <scope>NUCLEOTIDE SEQUENCE</scope>
</reference>
<dbReference type="InterPro" id="IPR032861">
    <property type="entry name" value="TAXi_N"/>
</dbReference>
<dbReference type="InterPro" id="IPR001461">
    <property type="entry name" value="Aspartic_peptidase_A1"/>
</dbReference>
<dbReference type="EnsemblPlants" id="LPERR12G03120.1">
    <property type="protein sequence ID" value="LPERR12G03120.1"/>
    <property type="gene ID" value="LPERR12G03120"/>
</dbReference>
<reference evidence="10" key="2">
    <citation type="submission" date="2013-12" db="EMBL/GenBank/DDBJ databases">
        <authorList>
            <person name="Yu Y."/>
            <person name="Lee S."/>
            <person name="de Baynast K."/>
            <person name="Wissotski M."/>
            <person name="Liu L."/>
            <person name="Talag J."/>
            <person name="Goicoechea J."/>
            <person name="Angelova A."/>
            <person name="Jetty R."/>
            <person name="Kudrna D."/>
            <person name="Golser W."/>
            <person name="Rivera L."/>
            <person name="Zhang J."/>
            <person name="Wing R."/>
        </authorList>
    </citation>
    <scope>NUCLEOTIDE SEQUENCE</scope>
</reference>
<keyword evidence="4" id="KW-0378">Hydrolase</keyword>
<evidence type="ECO:0000256" key="2">
    <source>
        <dbReference type="ARBA" id="ARBA00022670"/>
    </source>
</evidence>
<comment type="similarity">
    <text evidence="1">Belongs to the peptidase A1 family.</text>
</comment>
<dbReference type="GO" id="GO:0004190">
    <property type="term" value="F:aspartic-type endopeptidase activity"/>
    <property type="evidence" value="ECO:0007669"/>
    <property type="project" value="UniProtKB-KW"/>
</dbReference>